<dbReference type="Pfam" id="PF13715">
    <property type="entry name" value="CarbopepD_reg_2"/>
    <property type="match status" value="1"/>
</dbReference>
<keyword evidence="1" id="KW-0812">Transmembrane</keyword>
<dbReference type="OrthoDB" id="883344at2"/>
<organism evidence="2 3">
    <name type="scientific">Hymenobacter sedentarius</name>
    <dbReference type="NCBI Taxonomy" id="1411621"/>
    <lineage>
        <taxon>Bacteria</taxon>
        <taxon>Pseudomonadati</taxon>
        <taxon>Bacteroidota</taxon>
        <taxon>Cytophagia</taxon>
        <taxon>Cytophagales</taxon>
        <taxon>Hymenobacteraceae</taxon>
        <taxon>Hymenobacter</taxon>
    </lineage>
</organism>
<keyword evidence="1" id="KW-1133">Transmembrane helix</keyword>
<sequence length="242" mass="24378">MNPEDLPKLEEEQYDPNLDAQDEEVMSGGNNRLMYVLVAVILALVVGYIALPKGGKGGGTGLAAATPSFMLEDAAVTATARTSSDSIAAGLKATPAAKVEEADEEVAKPAAKTAAPKPAVATAPAAAPAAVAAAPEPAPVAEAAPAPVATPEPAAPANVTMSGRIVDENGRPLVGATVLLKGSSKGTSTDANGNYSMEVPGGDDHSLIFGYGGYDDEVVRTSGSKSMNVTLTPRAKAGKKRR</sequence>
<dbReference type="AlphaFoldDB" id="A0A0U3SIU9"/>
<evidence type="ECO:0000256" key="1">
    <source>
        <dbReference type="SAM" id="Phobius"/>
    </source>
</evidence>
<accession>A0A0U3SIU9</accession>
<name>A0A0U3SIU9_9BACT</name>
<proteinExistence type="predicted"/>
<evidence type="ECO:0008006" key="4">
    <source>
        <dbReference type="Google" id="ProtNLM"/>
    </source>
</evidence>
<dbReference type="KEGG" id="hyg:AUC43_13620"/>
<evidence type="ECO:0000313" key="2">
    <source>
        <dbReference type="EMBL" id="ALW86036.1"/>
    </source>
</evidence>
<keyword evidence="1" id="KW-0472">Membrane</keyword>
<dbReference type="STRING" id="1411621.AUC43_13620"/>
<feature type="transmembrane region" description="Helical" evidence="1">
    <location>
        <begin position="33"/>
        <end position="51"/>
    </location>
</feature>
<protein>
    <recommendedName>
        <fullName evidence="4">TonB-dependent receptor plug domain-containing protein</fullName>
    </recommendedName>
</protein>
<evidence type="ECO:0000313" key="3">
    <source>
        <dbReference type="Proteomes" id="UP000059542"/>
    </source>
</evidence>
<dbReference type="Gene3D" id="2.60.40.1120">
    <property type="entry name" value="Carboxypeptidase-like, regulatory domain"/>
    <property type="match status" value="1"/>
</dbReference>
<dbReference type="Proteomes" id="UP000059542">
    <property type="component" value="Chromosome"/>
</dbReference>
<dbReference type="RefSeq" id="WP_068194600.1">
    <property type="nucleotide sequence ID" value="NZ_CP013909.1"/>
</dbReference>
<keyword evidence="3" id="KW-1185">Reference proteome</keyword>
<dbReference type="EMBL" id="CP013909">
    <property type="protein sequence ID" value="ALW86036.1"/>
    <property type="molecule type" value="Genomic_DNA"/>
</dbReference>
<dbReference type="InterPro" id="IPR008969">
    <property type="entry name" value="CarboxyPept-like_regulatory"/>
</dbReference>
<gene>
    <name evidence="2" type="ORF">AUC43_13620</name>
</gene>
<reference evidence="2 3" key="1">
    <citation type="submission" date="2015-12" db="EMBL/GenBank/DDBJ databases">
        <authorList>
            <person name="Shamseldin A."/>
            <person name="Moawad H."/>
            <person name="Abd El-Rahim W.M."/>
            <person name="Sadowsky M.J."/>
        </authorList>
    </citation>
    <scope>NUCLEOTIDE SEQUENCE [LARGE SCALE GENOMIC DNA]</scope>
    <source>
        <strain evidence="2 3">DG5B</strain>
    </source>
</reference>
<dbReference type="SUPFAM" id="SSF49464">
    <property type="entry name" value="Carboxypeptidase regulatory domain-like"/>
    <property type="match status" value="1"/>
</dbReference>